<comment type="caution">
    <text evidence="2">The sequence shown here is derived from an EMBL/GenBank/DDBJ whole genome shotgun (WGS) entry which is preliminary data.</text>
</comment>
<dbReference type="RefSeq" id="WP_105776234.1">
    <property type="nucleotide sequence ID" value="NZ_PVFQ01000016.1"/>
</dbReference>
<reference evidence="2 3" key="1">
    <citation type="submission" date="2018-03" db="EMBL/GenBank/DDBJ databases">
        <authorList>
            <person name="Nguyen K."/>
            <person name="Fouts D."/>
            <person name="Sutton G."/>
        </authorList>
    </citation>
    <scope>NUCLEOTIDE SEQUENCE [LARGE SCALE GENOMIC DNA]</scope>
    <source>
        <strain evidence="2 3">AU14328</strain>
    </source>
</reference>
<name>A0AB37AYU5_9BURK</name>
<dbReference type="EMBL" id="PVFR01000016">
    <property type="protein sequence ID" value="PRE53799.1"/>
    <property type="molecule type" value="Genomic_DNA"/>
</dbReference>
<evidence type="ECO:0000313" key="3">
    <source>
        <dbReference type="Proteomes" id="UP000237811"/>
    </source>
</evidence>
<organism evidence="2 3">
    <name type="scientific">Burkholderia multivorans</name>
    <dbReference type="NCBI Taxonomy" id="87883"/>
    <lineage>
        <taxon>Bacteria</taxon>
        <taxon>Pseudomonadati</taxon>
        <taxon>Pseudomonadota</taxon>
        <taxon>Betaproteobacteria</taxon>
        <taxon>Burkholderiales</taxon>
        <taxon>Burkholderiaceae</taxon>
        <taxon>Burkholderia</taxon>
        <taxon>Burkholderia cepacia complex</taxon>
    </lineage>
</organism>
<gene>
    <name evidence="2" type="ORF">C6P99_05890</name>
</gene>
<proteinExistence type="predicted"/>
<sequence>MHKSPTILGIFSQENISKITLDQAFSNSGKNTGNLLFSESLYHNIKGSSKGHLGFTDADLEGKDCIVLAAANWLNSDIDLGSLYERLRRTKLPIVIVGLGAQASLESEIPKLKEGTLNLVRLIAERSSTISTRGVFSASVLETYGVKNVSVTGCPSLLLAGPRAPTIKKFLDEMKDGIVIGGTRHGFQSTSLFQIHLYRQALKFNLHQVLQSELADMYFSLKRFSNAEILSKSTNILGALYGENEKRVANYLTEKTHVFFDLKPWLEFMSTKAMYVGTRLHGAIASLLAGTPATLIVHDSRTAEVATALNIPFVNEADIDIRKDIEFSDLYLPDGIKKFNNGYDQYRSNFIEFFKKNNLNTTASS</sequence>
<dbReference type="Proteomes" id="UP000237811">
    <property type="component" value="Unassembled WGS sequence"/>
</dbReference>
<dbReference type="InterPro" id="IPR007345">
    <property type="entry name" value="Polysacch_pyruvyl_Trfase"/>
</dbReference>
<evidence type="ECO:0000313" key="2">
    <source>
        <dbReference type="EMBL" id="PRE53799.1"/>
    </source>
</evidence>
<feature type="domain" description="Polysaccharide pyruvyl transferase" evidence="1">
    <location>
        <begin position="40"/>
        <end position="300"/>
    </location>
</feature>
<accession>A0AB37AYU5</accession>
<evidence type="ECO:0000259" key="1">
    <source>
        <dbReference type="Pfam" id="PF04230"/>
    </source>
</evidence>
<protein>
    <recommendedName>
        <fullName evidence="1">Polysaccharide pyruvyl transferase domain-containing protein</fullName>
    </recommendedName>
</protein>
<dbReference type="AlphaFoldDB" id="A0AB37AYU5"/>
<dbReference type="Pfam" id="PF04230">
    <property type="entry name" value="PS_pyruv_trans"/>
    <property type="match status" value="1"/>
</dbReference>